<protein>
    <submittedName>
        <fullName evidence="1">Uncharacterized protein</fullName>
    </submittedName>
</protein>
<evidence type="ECO:0000313" key="1">
    <source>
        <dbReference type="EMBL" id="TVU06941.1"/>
    </source>
</evidence>
<keyword evidence="2" id="KW-1185">Reference proteome</keyword>
<gene>
    <name evidence="1" type="ORF">EJB05_46978</name>
</gene>
<organism evidence="1 2">
    <name type="scientific">Eragrostis curvula</name>
    <name type="common">weeping love grass</name>
    <dbReference type="NCBI Taxonomy" id="38414"/>
    <lineage>
        <taxon>Eukaryota</taxon>
        <taxon>Viridiplantae</taxon>
        <taxon>Streptophyta</taxon>
        <taxon>Embryophyta</taxon>
        <taxon>Tracheophyta</taxon>
        <taxon>Spermatophyta</taxon>
        <taxon>Magnoliopsida</taxon>
        <taxon>Liliopsida</taxon>
        <taxon>Poales</taxon>
        <taxon>Poaceae</taxon>
        <taxon>PACMAD clade</taxon>
        <taxon>Chloridoideae</taxon>
        <taxon>Eragrostideae</taxon>
        <taxon>Eragrostidinae</taxon>
        <taxon>Eragrostis</taxon>
    </lineage>
</organism>
<name>A0A5J9T8P7_9POAL</name>
<evidence type="ECO:0000313" key="2">
    <source>
        <dbReference type="Proteomes" id="UP000324897"/>
    </source>
</evidence>
<dbReference type="EMBL" id="RWGY01000045">
    <property type="protein sequence ID" value="TVU06941.1"/>
    <property type="molecule type" value="Genomic_DNA"/>
</dbReference>
<reference evidence="1 2" key="1">
    <citation type="journal article" date="2019" name="Sci. Rep.">
        <title>A high-quality genome of Eragrostis curvula grass provides insights into Poaceae evolution and supports new strategies to enhance forage quality.</title>
        <authorList>
            <person name="Carballo J."/>
            <person name="Santos B.A.C.M."/>
            <person name="Zappacosta D."/>
            <person name="Garbus I."/>
            <person name="Selva J.P."/>
            <person name="Gallo C.A."/>
            <person name="Diaz A."/>
            <person name="Albertini E."/>
            <person name="Caccamo M."/>
            <person name="Echenique V."/>
        </authorList>
    </citation>
    <scope>NUCLEOTIDE SEQUENCE [LARGE SCALE GENOMIC DNA]</scope>
    <source>
        <strain evidence="2">cv. Victoria</strain>
        <tissue evidence="1">Leaf</tissue>
    </source>
</reference>
<dbReference type="AlphaFoldDB" id="A0A5J9T8P7"/>
<dbReference type="Proteomes" id="UP000324897">
    <property type="component" value="Unassembled WGS sequence"/>
</dbReference>
<dbReference type="Gramene" id="TVU06941">
    <property type="protein sequence ID" value="TVU06941"/>
    <property type="gene ID" value="EJB05_46978"/>
</dbReference>
<proteinExistence type="predicted"/>
<comment type="caution">
    <text evidence="1">The sequence shown here is derived from an EMBL/GenBank/DDBJ whole genome shotgun (WGS) entry which is preliminary data.</text>
</comment>
<accession>A0A5J9T8P7</accession>
<sequence>MDKVNVAGASSSRGYKMKVTSNGAETKVRVHFPKMKVTMLYTDGSDNEGPLLHGKEIRAKCEDLRSVFKAKAKDKEARGFLMKGK</sequence>